<dbReference type="RefSeq" id="WP_092856267.1">
    <property type="nucleotide sequence ID" value="NZ_FOYU01000001.1"/>
</dbReference>
<dbReference type="InterPro" id="IPR026039">
    <property type="entry name" value="YfgM"/>
</dbReference>
<evidence type="ECO:0000256" key="2">
    <source>
        <dbReference type="ARBA" id="ARBA00022475"/>
    </source>
</evidence>
<dbReference type="PANTHER" id="PTHR38035:SF1">
    <property type="entry name" value="ANCILLARY SECYEG TRANSLOCON SUBUNIT"/>
    <property type="match status" value="1"/>
</dbReference>
<dbReference type="InterPro" id="IPR018704">
    <property type="entry name" value="SecYEG/CpoB_TPR"/>
</dbReference>
<evidence type="ECO:0000313" key="12">
    <source>
        <dbReference type="Proteomes" id="UP000199424"/>
    </source>
</evidence>
<keyword evidence="5 9" id="KW-0472">Membrane</keyword>
<keyword evidence="6" id="KW-0143">Chaperone</keyword>
<evidence type="ECO:0000256" key="6">
    <source>
        <dbReference type="ARBA" id="ARBA00023186"/>
    </source>
</evidence>
<dbReference type="Proteomes" id="UP000199424">
    <property type="component" value="Unassembled WGS sequence"/>
</dbReference>
<dbReference type="EMBL" id="FOYU01000001">
    <property type="protein sequence ID" value="SFR45397.1"/>
    <property type="molecule type" value="Genomic_DNA"/>
</dbReference>
<gene>
    <name evidence="11" type="ORF">SAMN04488070_1185</name>
</gene>
<sequence length="201" mass="21414">METEEQQVERIKQFWNEHGKGIVAGLVVGFALFYGWRYYDAQVRADQEAASEKFESILVQLEADQENSTAAAQEFVNSSDSTYALLAALELAKHAVDNNDLATAVSALQTVRDNAQPALRAVADIRQARVLLAQEQYDAALAAAQAAESVEAFKAQAAELKGDILLAKGDNAGARAAYQAALDAGAQGIAEIKLNSIVAGS</sequence>
<evidence type="ECO:0000313" key="11">
    <source>
        <dbReference type="EMBL" id="SFR45397.1"/>
    </source>
</evidence>
<comment type="subcellular location">
    <subcellularLocation>
        <location evidence="1">Cell membrane</location>
        <topology evidence="1">Single-pass type II membrane protein</topology>
    </subcellularLocation>
</comment>
<dbReference type="PANTHER" id="PTHR38035">
    <property type="entry name" value="UPF0070 PROTEIN YFGM"/>
    <property type="match status" value="1"/>
</dbReference>
<evidence type="ECO:0000256" key="4">
    <source>
        <dbReference type="ARBA" id="ARBA00022989"/>
    </source>
</evidence>
<evidence type="ECO:0000256" key="9">
    <source>
        <dbReference type="SAM" id="Phobius"/>
    </source>
</evidence>
<keyword evidence="3 9" id="KW-0812">Transmembrane</keyword>
<comment type="similarity">
    <text evidence="7">Belongs to the YfgM family.</text>
</comment>
<keyword evidence="12" id="KW-1185">Reference proteome</keyword>
<dbReference type="Pfam" id="PF09976">
    <property type="entry name" value="TPR_21"/>
    <property type="match status" value="1"/>
</dbReference>
<name>A0A1I6GTL6_9GAMM</name>
<evidence type="ECO:0000256" key="5">
    <source>
        <dbReference type="ARBA" id="ARBA00023136"/>
    </source>
</evidence>
<dbReference type="AlphaFoldDB" id="A0A1I6GTL6"/>
<evidence type="ECO:0000256" key="1">
    <source>
        <dbReference type="ARBA" id="ARBA00004401"/>
    </source>
</evidence>
<dbReference type="Gene3D" id="1.25.40.10">
    <property type="entry name" value="Tetratricopeptide repeat domain"/>
    <property type="match status" value="1"/>
</dbReference>
<organism evidence="11 12">
    <name type="scientific">Pseudidiomarina maritima</name>
    <dbReference type="NCBI Taxonomy" id="519453"/>
    <lineage>
        <taxon>Bacteria</taxon>
        <taxon>Pseudomonadati</taxon>
        <taxon>Pseudomonadota</taxon>
        <taxon>Gammaproteobacteria</taxon>
        <taxon>Alteromonadales</taxon>
        <taxon>Idiomarinaceae</taxon>
        <taxon>Pseudidiomarina</taxon>
    </lineage>
</organism>
<evidence type="ECO:0000256" key="8">
    <source>
        <dbReference type="ARBA" id="ARBA00024235"/>
    </source>
</evidence>
<dbReference type="GO" id="GO:0005886">
    <property type="term" value="C:plasma membrane"/>
    <property type="evidence" value="ECO:0007669"/>
    <property type="project" value="UniProtKB-SubCell"/>
</dbReference>
<proteinExistence type="inferred from homology"/>
<keyword evidence="4 9" id="KW-1133">Transmembrane helix</keyword>
<dbReference type="GO" id="GO:0044877">
    <property type="term" value="F:protein-containing complex binding"/>
    <property type="evidence" value="ECO:0007669"/>
    <property type="project" value="InterPro"/>
</dbReference>
<dbReference type="PIRSF" id="PIRSF006170">
    <property type="entry name" value="YfgM"/>
    <property type="match status" value="1"/>
</dbReference>
<reference evidence="12" key="1">
    <citation type="submission" date="2016-10" db="EMBL/GenBank/DDBJ databases">
        <authorList>
            <person name="Varghese N."/>
            <person name="Submissions S."/>
        </authorList>
    </citation>
    <scope>NUCLEOTIDE SEQUENCE [LARGE SCALE GENOMIC DNA]</scope>
    <source>
        <strain evidence="12">CGMCC 1.7285</strain>
    </source>
</reference>
<evidence type="ECO:0000256" key="3">
    <source>
        <dbReference type="ARBA" id="ARBA00022692"/>
    </source>
</evidence>
<dbReference type="SUPFAM" id="SSF48452">
    <property type="entry name" value="TPR-like"/>
    <property type="match status" value="1"/>
</dbReference>
<evidence type="ECO:0000259" key="10">
    <source>
        <dbReference type="Pfam" id="PF09976"/>
    </source>
</evidence>
<keyword evidence="2" id="KW-1003">Cell membrane</keyword>
<protein>
    <recommendedName>
        <fullName evidence="8">Ancillary SecYEG translocon subunit</fullName>
    </recommendedName>
</protein>
<feature type="transmembrane region" description="Helical" evidence="9">
    <location>
        <begin position="21"/>
        <end position="39"/>
    </location>
</feature>
<accession>A0A1I6GTL6</accession>
<dbReference type="InterPro" id="IPR011990">
    <property type="entry name" value="TPR-like_helical_dom_sf"/>
</dbReference>
<evidence type="ECO:0000256" key="7">
    <source>
        <dbReference type="ARBA" id="ARBA00024197"/>
    </source>
</evidence>
<feature type="domain" description="Ancillary SecYEG translocon subunit/Cell division coordinator CpoB TPR" evidence="10">
    <location>
        <begin position="12"/>
        <end position="197"/>
    </location>
</feature>